<sequence length="318" mass="36483">MRWKLKIKEFEDDPHLYVLKPIKYVGIEVWQIEKDAFEEAEKARRAKEEERLLSLSQSLKVTGCHFQSSRALYEGLKVAATSDLMLAYVDFFLGGDEKRTDLPPRLHQRFPIFLLFGGDGSYMAPFSLQSDNIITSLMSQSVPPTTWYRFVAGLNAQLRLVCRGRLKVMFRSVLRWLETHANPALRIHGVHVDLAWFQATTSGYCQYGLLVHAVEEQIEHASFDRSAGATRTEQQSREEMLLSQSHRSSENLSKQMKIYGGIVDTNSVNMIEEKNIYYPFSFIMHNTKPVGHQDLVGLVISMLLLGDFSLVLHIYLDF</sequence>
<evidence type="ECO:0000313" key="1">
    <source>
        <dbReference type="EMBL" id="KAI8012674.1"/>
    </source>
</evidence>
<organism evidence="1 2">
    <name type="scientific">Camellia lanceoleosa</name>
    <dbReference type="NCBI Taxonomy" id="1840588"/>
    <lineage>
        <taxon>Eukaryota</taxon>
        <taxon>Viridiplantae</taxon>
        <taxon>Streptophyta</taxon>
        <taxon>Embryophyta</taxon>
        <taxon>Tracheophyta</taxon>
        <taxon>Spermatophyta</taxon>
        <taxon>Magnoliopsida</taxon>
        <taxon>eudicotyledons</taxon>
        <taxon>Gunneridae</taxon>
        <taxon>Pentapetalae</taxon>
        <taxon>asterids</taxon>
        <taxon>Ericales</taxon>
        <taxon>Theaceae</taxon>
        <taxon>Camellia</taxon>
    </lineage>
</organism>
<dbReference type="Proteomes" id="UP001060215">
    <property type="component" value="Chromosome 5"/>
</dbReference>
<keyword evidence="2" id="KW-1185">Reference proteome</keyword>
<name>A0ACC0HGY3_9ERIC</name>
<gene>
    <name evidence="1" type="ORF">LOK49_LG06G00370</name>
</gene>
<protein>
    <submittedName>
        <fullName evidence="1">Uncharacterized protein</fullName>
    </submittedName>
</protein>
<evidence type="ECO:0000313" key="2">
    <source>
        <dbReference type="Proteomes" id="UP001060215"/>
    </source>
</evidence>
<accession>A0ACC0HGY3</accession>
<reference evidence="1 2" key="1">
    <citation type="journal article" date="2022" name="Plant J.">
        <title>Chromosome-level genome of Camellia lanceoleosa provides a valuable resource for understanding genome evolution and self-incompatibility.</title>
        <authorList>
            <person name="Gong W."/>
            <person name="Xiao S."/>
            <person name="Wang L."/>
            <person name="Liao Z."/>
            <person name="Chang Y."/>
            <person name="Mo W."/>
            <person name="Hu G."/>
            <person name="Li W."/>
            <person name="Zhao G."/>
            <person name="Zhu H."/>
            <person name="Hu X."/>
            <person name="Ji K."/>
            <person name="Xiang X."/>
            <person name="Song Q."/>
            <person name="Yuan D."/>
            <person name="Jin S."/>
            <person name="Zhang L."/>
        </authorList>
    </citation>
    <scope>NUCLEOTIDE SEQUENCE [LARGE SCALE GENOMIC DNA]</scope>
    <source>
        <strain evidence="1">SQ_2022a</strain>
    </source>
</reference>
<proteinExistence type="predicted"/>
<comment type="caution">
    <text evidence="1">The sequence shown here is derived from an EMBL/GenBank/DDBJ whole genome shotgun (WGS) entry which is preliminary data.</text>
</comment>
<dbReference type="EMBL" id="CM045762">
    <property type="protein sequence ID" value="KAI8012674.1"/>
    <property type="molecule type" value="Genomic_DNA"/>
</dbReference>